<accession>A0A382L286</accession>
<evidence type="ECO:0000313" key="2">
    <source>
        <dbReference type="EMBL" id="SVC29001.1"/>
    </source>
</evidence>
<sequence>MVKKVEFISMDKGTKEDYDLIAIHDSENERSLLKRVIQWLQMMDGESPYQISRLQHSLQTATRAEKDGADVETIVCALLHDIGDVISPSNHSQVSAALLRPYINEKNY</sequence>
<dbReference type="PANTHER" id="PTHR40202">
    <property type="match status" value="1"/>
</dbReference>
<proteinExistence type="predicted"/>
<gene>
    <name evidence="2" type="ORF">METZ01_LOCUS281855</name>
</gene>
<dbReference type="Pfam" id="PF01966">
    <property type="entry name" value="HD"/>
    <property type="match status" value="1"/>
</dbReference>
<dbReference type="InterPro" id="IPR052567">
    <property type="entry name" value="OP_Dioxygenase"/>
</dbReference>
<organism evidence="2">
    <name type="scientific">marine metagenome</name>
    <dbReference type="NCBI Taxonomy" id="408172"/>
    <lineage>
        <taxon>unclassified sequences</taxon>
        <taxon>metagenomes</taxon>
        <taxon>ecological metagenomes</taxon>
    </lineage>
</organism>
<dbReference type="EMBL" id="UINC01083364">
    <property type="protein sequence ID" value="SVC29001.1"/>
    <property type="molecule type" value="Genomic_DNA"/>
</dbReference>
<dbReference type="InterPro" id="IPR006674">
    <property type="entry name" value="HD_domain"/>
</dbReference>
<protein>
    <recommendedName>
        <fullName evidence="1">HD domain-containing protein</fullName>
    </recommendedName>
</protein>
<reference evidence="2" key="1">
    <citation type="submission" date="2018-05" db="EMBL/GenBank/DDBJ databases">
        <authorList>
            <person name="Lanie J.A."/>
            <person name="Ng W.-L."/>
            <person name="Kazmierczak K.M."/>
            <person name="Andrzejewski T.M."/>
            <person name="Davidsen T.M."/>
            <person name="Wayne K.J."/>
            <person name="Tettelin H."/>
            <person name="Glass J.I."/>
            <person name="Rusch D."/>
            <person name="Podicherti R."/>
            <person name="Tsui H.-C.T."/>
            <person name="Winkler M.E."/>
        </authorList>
    </citation>
    <scope>NUCLEOTIDE SEQUENCE</scope>
</reference>
<feature type="non-terminal residue" evidence="2">
    <location>
        <position position="108"/>
    </location>
</feature>
<name>A0A382L286_9ZZZZ</name>
<dbReference type="SUPFAM" id="SSF109604">
    <property type="entry name" value="HD-domain/PDEase-like"/>
    <property type="match status" value="1"/>
</dbReference>
<dbReference type="Gene3D" id="1.10.3210.10">
    <property type="entry name" value="Hypothetical protein af1432"/>
    <property type="match status" value="1"/>
</dbReference>
<evidence type="ECO:0000259" key="1">
    <source>
        <dbReference type="Pfam" id="PF01966"/>
    </source>
</evidence>
<dbReference type="PANTHER" id="PTHR40202:SF1">
    <property type="entry name" value="HD DOMAIN-CONTAINING PROTEIN"/>
    <property type="match status" value="1"/>
</dbReference>
<dbReference type="AlphaFoldDB" id="A0A382L286"/>
<feature type="domain" description="HD" evidence="1">
    <location>
        <begin position="53"/>
        <end position="104"/>
    </location>
</feature>